<keyword evidence="4" id="KW-1185">Reference proteome</keyword>
<accession>A0A9Q8SK12</accession>
<dbReference type="KEGG" id="clup:CLUP02_03803"/>
<reference evidence="3" key="1">
    <citation type="journal article" date="2021" name="Mol. Plant Microbe Interact.">
        <title>Complete Genome Sequence of the Plant-Pathogenic Fungus Colletotrichum lupini.</title>
        <authorList>
            <person name="Baroncelli R."/>
            <person name="Pensec F."/>
            <person name="Da Lio D."/>
            <person name="Boufleur T."/>
            <person name="Vicente I."/>
            <person name="Sarrocco S."/>
            <person name="Picot A."/>
            <person name="Baraldi E."/>
            <person name="Sukno S."/>
            <person name="Thon M."/>
            <person name="Le Floch G."/>
        </authorList>
    </citation>
    <scope>NUCLEOTIDE SEQUENCE</scope>
    <source>
        <strain evidence="3">IMI 504893</strain>
    </source>
</reference>
<feature type="region of interest" description="Disordered" evidence="1">
    <location>
        <begin position="68"/>
        <end position="115"/>
    </location>
</feature>
<keyword evidence="2" id="KW-0732">Signal</keyword>
<evidence type="ECO:0000256" key="1">
    <source>
        <dbReference type="SAM" id="MobiDB-lite"/>
    </source>
</evidence>
<sequence length="115" mass="13469">MDWWARICFMIFLVFSSLVYTPCTQHHLSIMAFPPPPHRYLPRTRTVTSTRRRQRALLPRNVGDTRTSEGWYLRKRSRRKRGGETWKQQPRGAPPVIYLSPSSNVPPAIPRVLDP</sequence>
<dbReference type="AlphaFoldDB" id="A0A9Q8SK12"/>
<evidence type="ECO:0000313" key="4">
    <source>
        <dbReference type="Proteomes" id="UP000830671"/>
    </source>
</evidence>
<dbReference type="GeneID" id="73337830"/>
<evidence type="ECO:0000313" key="3">
    <source>
        <dbReference type="EMBL" id="UQC78326.1"/>
    </source>
</evidence>
<gene>
    <name evidence="3" type="ORF">CLUP02_03803</name>
</gene>
<organism evidence="3 4">
    <name type="scientific">Colletotrichum lupini</name>
    <dbReference type="NCBI Taxonomy" id="145971"/>
    <lineage>
        <taxon>Eukaryota</taxon>
        <taxon>Fungi</taxon>
        <taxon>Dikarya</taxon>
        <taxon>Ascomycota</taxon>
        <taxon>Pezizomycotina</taxon>
        <taxon>Sordariomycetes</taxon>
        <taxon>Hypocreomycetidae</taxon>
        <taxon>Glomerellales</taxon>
        <taxon>Glomerellaceae</taxon>
        <taxon>Colletotrichum</taxon>
        <taxon>Colletotrichum acutatum species complex</taxon>
    </lineage>
</organism>
<name>A0A9Q8SK12_9PEZI</name>
<feature type="chain" id="PRO_5040418529" description="Secreted protein" evidence="2">
    <location>
        <begin position="17"/>
        <end position="115"/>
    </location>
</feature>
<evidence type="ECO:0000256" key="2">
    <source>
        <dbReference type="SAM" id="SignalP"/>
    </source>
</evidence>
<protein>
    <recommendedName>
        <fullName evidence="5">Secreted protein</fullName>
    </recommendedName>
</protein>
<dbReference type="RefSeq" id="XP_049139963.1">
    <property type="nucleotide sequence ID" value="XM_049282820.1"/>
</dbReference>
<dbReference type="EMBL" id="CP019474">
    <property type="protein sequence ID" value="UQC78326.1"/>
    <property type="molecule type" value="Genomic_DNA"/>
</dbReference>
<dbReference type="Proteomes" id="UP000830671">
    <property type="component" value="Chromosome 2"/>
</dbReference>
<evidence type="ECO:0008006" key="5">
    <source>
        <dbReference type="Google" id="ProtNLM"/>
    </source>
</evidence>
<feature type="signal peptide" evidence="2">
    <location>
        <begin position="1"/>
        <end position="16"/>
    </location>
</feature>
<proteinExistence type="predicted"/>